<protein>
    <submittedName>
        <fullName evidence="2">Uncharacterized protein</fullName>
    </submittedName>
</protein>
<feature type="chain" id="PRO_5015705316" evidence="1">
    <location>
        <begin position="35"/>
        <end position="139"/>
    </location>
</feature>
<dbReference type="Proteomes" id="UP000241346">
    <property type="component" value="Unassembled WGS sequence"/>
</dbReference>
<name>A0A2T3NFA7_9GAMM</name>
<accession>A0A2T3NFA7</accession>
<keyword evidence="1" id="KW-0732">Signal</keyword>
<comment type="caution">
    <text evidence="2">The sequence shown here is derived from an EMBL/GenBank/DDBJ whole genome shotgun (WGS) entry which is preliminary data.</text>
</comment>
<proteinExistence type="predicted"/>
<organism evidence="2 3">
    <name type="scientific">Photobacterium rosenbergii</name>
    <dbReference type="NCBI Taxonomy" id="294936"/>
    <lineage>
        <taxon>Bacteria</taxon>
        <taxon>Pseudomonadati</taxon>
        <taxon>Pseudomonadota</taxon>
        <taxon>Gammaproteobacteria</taxon>
        <taxon>Vibrionales</taxon>
        <taxon>Vibrionaceae</taxon>
        <taxon>Photobacterium</taxon>
    </lineage>
</organism>
<reference evidence="2 3" key="1">
    <citation type="submission" date="2018-03" db="EMBL/GenBank/DDBJ databases">
        <title>Whole genome sequencing of Histamine producing bacteria.</title>
        <authorList>
            <person name="Butler K."/>
        </authorList>
    </citation>
    <scope>NUCLEOTIDE SEQUENCE [LARGE SCALE GENOMIC DNA]</scope>
    <source>
        <strain evidence="2 3">DSM 19138</strain>
    </source>
</reference>
<dbReference type="AlphaFoldDB" id="A0A2T3NFA7"/>
<dbReference type="EMBL" id="PYMB01000003">
    <property type="protein sequence ID" value="PSW13247.1"/>
    <property type="molecule type" value="Genomic_DNA"/>
</dbReference>
<evidence type="ECO:0000256" key="1">
    <source>
        <dbReference type="SAM" id="SignalP"/>
    </source>
</evidence>
<sequence>MCLSTKPRVVMRLQKMIAKIVIFLMLSVSVASYASPALASQAPYSGHGCSPAAVMSHCCSTGAVMSFAVSDTGDTCAIVKTTSDDNCCKDNQCHSGQIPIAILADELTFSPFVGAHHYKYLEGSQPLINQMIFRPPVIA</sequence>
<gene>
    <name evidence="2" type="ORF">C9J01_10360</name>
</gene>
<feature type="signal peptide" evidence="1">
    <location>
        <begin position="1"/>
        <end position="34"/>
    </location>
</feature>
<evidence type="ECO:0000313" key="2">
    <source>
        <dbReference type="EMBL" id="PSW13247.1"/>
    </source>
</evidence>
<evidence type="ECO:0000313" key="3">
    <source>
        <dbReference type="Proteomes" id="UP000241346"/>
    </source>
</evidence>